<protein>
    <submittedName>
        <fullName evidence="1">Uncharacterized protein</fullName>
    </submittedName>
</protein>
<dbReference type="Proteomes" id="UP001595912">
    <property type="component" value="Unassembled WGS sequence"/>
</dbReference>
<proteinExistence type="predicted"/>
<accession>A0ABV9W1H7</accession>
<reference evidence="2" key="1">
    <citation type="journal article" date="2019" name="Int. J. Syst. Evol. Microbiol.">
        <title>The Global Catalogue of Microorganisms (GCM) 10K type strain sequencing project: providing services to taxonomists for standard genome sequencing and annotation.</title>
        <authorList>
            <consortium name="The Broad Institute Genomics Platform"/>
            <consortium name="The Broad Institute Genome Sequencing Center for Infectious Disease"/>
            <person name="Wu L."/>
            <person name="Ma J."/>
        </authorList>
    </citation>
    <scope>NUCLEOTIDE SEQUENCE [LARGE SCALE GENOMIC DNA]</scope>
    <source>
        <strain evidence="2">CGMCC 4.7152</strain>
    </source>
</reference>
<evidence type="ECO:0000313" key="2">
    <source>
        <dbReference type="Proteomes" id="UP001595912"/>
    </source>
</evidence>
<dbReference type="RefSeq" id="WP_380120539.1">
    <property type="nucleotide sequence ID" value="NZ_JBHSIU010000041.1"/>
</dbReference>
<name>A0ABV9W1H7_9ACTN</name>
<comment type="caution">
    <text evidence="1">The sequence shown here is derived from an EMBL/GenBank/DDBJ whole genome shotgun (WGS) entry which is preliminary data.</text>
</comment>
<keyword evidence="2" id="KW-1185">Reference proteome</keyword>
<dbReference type="EMBL" id="JBHSIU010000041">
    <property type="protein sequence ID" value="MFC5002471.1"/>
    <property type="molecule type" value="Genomic_DNA"/>
</dbReference>
<organism evidence="1 2">
    <name type="scientific">Dactylosporangium cerinum</name>
    <dbReference type="NCBI Taxonomy" id="1434730"/>
    <lineage>
        <taxon>Bacteria</taxon>
        <taxon>Bacillati</taxon>
        <taxon>Actinomycetota</taxon>
        <taxon>Actinomycetes</taxon>
        <taxon>Micromonosporales</taxon>
        <taxon>Micromonosporaceae</taxon>
        <taxon>Dactylosporangium</taxon>
    </lineage>
</organism>
<evidence type="ECO:0000313" key="1">
    <source>
        <dbReference type="EMBL" id="MFC5002471.1"/>
    </source>
</evidence>
<gene>
    <name evidence="1" type="ORF">ACFPIJ_32130</name>
</gene>
<sequence length="191" mass="19218">MDATITLERHDGGAFQVAAGSDEASGQRHLTFAVPGTNDSVRVDWQPGADFTGGDPVEVALRIGTMPAQNASLKDGELLVTELSDAPRFGPDANGILDALRDAFSSFLLADQQVVAAPPPAATGGKIGKIGKFGKIGKDFIEDDQSGQAATVAEYAAVGGVIGTLLLGTPSGTAVGTAVGAVVGVLVTATE</sequence>